<name>A0A6P8MEB0_9HYME</name>
<dbReference type="AlphaFoldDB" id="A0A6P8MEB0"/>
<keyword evidence="1" id="KW-1185">Reference proteome</keyword>
<protein>
    <submittedName>
        <fullName evidence="2">Activity-regulated cytoskeleton associated protein 2-like</fullName>
    </submittedName>
</protein>
<dbReference type="GeneID" id="117206076"/>
<evidence type="ECO:0000313" key="2">
    <source>
        <dbReference type="RefSeq" id="XP_033300965.1"/>
    </source>
</evidence>
<reference evidence="2" key="1">
    <citation type="submission" date="2025-08" db="UniProtKB">
        <authorList>
            <consortium name="RefSeq"/>
        </authorList>
    </citation>
    <scope>IDENTIFICATION</scope>
    <source>
        <tissue evidence="2">Muscle</tissue>
    </source>
</reference>
<accession>A0A6P8MEB0</accession>
<dbReference type="KEGG" id="bbif:117206076"/>
<sequence length="304" mass="35941">MDVEEQMEQDSASQVFASFAEPFKSFGEANLGVATNRDMQEDQLSRFMTRAMTLQPSTAPKVGSFVGYTARFNGDAHDVDNFILNITLYKDIEGIKDETALQELSLLLEGEAAIWWANMKRDVHIWSEALKLLQRKFSIKRQPYEIYHQIFSVKQDDHIPTEMFIKQKRALFDELPRTHSEEVQIDMIYSLLKSKVRKKIPRETIVTFDQLICAARRVEYSRYKRRLQRFERYGFNSLISSGKPTKFCTHYREFDESGRSREVDCYKYKSRRRRRVDRHREYILPTPNTSRTPLDDFNLSSYHL</sequence>
<organism evidence="1 2">
    <name type="scientific">Bombus bifarius</name>
    <dbReference type="NCBI Taxonomy" id="103933"/>
    <lineage>
        <taxon>Eukaryota</taxon>
        <taxon>Metazoa</taxon>
        <taxon>Ecdysozoa</taxon>
        <taxon>Arthropoda</taxon>
        <taxon>Hexapoda</taxon>
        <taxon>Insecta</taxon>
        <taxon>Pterygota</taxon>
        <taxon>Neoptera</taxon>
        <taxon>Endopterygota</taxon>
        <taxon>Hymenoptera</taxon>
        <taxon>Apocrita</taxon>
        <taxon>Aculeata</taxon>
        <taxon>Apoidea</taxon>
        <taxon>Anthophila</taxon>
        <taxon>Apidae</taxon>
        <taxon>Bombus</taxon>
        <taxon>Pyrobombus</taxon>
    </lineage>
</organism>
<gene>
    <name evidence="2" type="primary">LOC117206076</name>
</gene>
<dbReference type="RefSeq" id="XP_033300965.1">
    <property type="nucleotide sequence ID" value="XM_033445074.1"/>
</dbReference>
<dbReference type="Proteomes" id="UP000515164">
    <property type="component" value="Unplaced"/>
</dbReference>
<evidence type="ECO:0000313" key="1">
    <source>
        <dbReference type="Proteomes" id="UP000515164"/>
    </source>
</evidence>
<proteinExistence type="predicted"/>